<reference evidence="1 2" key="1">
    <citation type="journal article" date="2022" name="Nat. Genet.">
        <title>Improved pea reference genome and pan-genome highlight genomic features and evolutionary characteristics.</title>
        <authorList>
            <person name="Yang T."/>
            <person name="Liu R."/>
            <person name="Luo Y."/>
            <person name="Hu S."/>
            <person name="Wang D."/>
            <person name="Wang C."/>
            <person name="Pandey M.K."/>
            <person name="Ge S."/>
            <person name="Xu Q."/>
            <person name="Li N."/>
            <person name="Li G."/>
            <person name="Huang Y."/>
            <person name="Saxena R.K."/>
            <person name="Ji Y."/>
            <person name="Li M."/>
            <person name="Yan X."/>
            <person name="He Y."/>
            <person name="Liu Y."/>
            <person name="Wang X."/>
            <person name="Xiang C."/>
            <person name="Varshney R.K."/>
            <person name="Ding H."/>
            <person name="Gao S."/>
            <person name="Zong X."/>
        </authorList>
    </citation>
    <scope>NUCLEOTIDE SEQUENCE [LARGE SCALE GENOMIC DNA]</scope>
    <source>
        <strain evidence="1 2">cv. Zhongwan 6</strain>
    </source>
</reference>
<evidence type="ECO:0000313" key="2">
    <source>
        <dbReference type="Proteomes" id="UP001058974"/>
    </source>
</evidence>
<accession>A0A9D4X079</accession>
<protein>
    <submittedName>
        <fullName evidence="1">Uncharacterized protein</fullName>
    </submittedName>
</protein>
<dbReference type="AlphaFoldDB" id="A0A9D4X079"/>
<name>A0A9D4X079_PEA</name>
<gene>
    <name evidence="1" type="ORF">KIW84_056239</name>
</gene>
<dbReference type="PANTHER" id="PTHR10775:SF193">
    <property type="entry name" value="DUF4216 DOMAIN-CONTAINING PROTEIN"/>
    <property type="match status" value="1"/>
</dbReference>
<dbReference type="Gramene" id="Psat05G0623900-T1">
    <property type="protein sequence ID" value="KAI5411002.1"/>
    <property type="gene ID" value="KIW84_056239"/>
</dbReference>
<organism evidence="1 2">
    <name type="scientific">Pisum sativum</name>
    <name type="common">Garden pea</name>
    <name type="synonym">Lathyrus oleraceus</name>
    <dbReference type="NCBI Taxonomy" id="3888"/>
    <lineage>
        <taxon>Eukaryota</taxon>
        <taxon>Viridiplantae</taxon>
        <taxon>Streptophyta</taxon>
        <taxon>Embryophyta</taxon>
        <taxon>Tracheophyta</taxon>
        <taxon>Spermatophyta</taxon>
        <taxon>Magnoliopsida</taxon>
        <taxon>eudicotyledons</taxon>
        <taxon>Gunneridae</taxon>
        <taxon>Pentapetalae</taxon>
        <taxon>rosids</taxon>
        <taxon>fabids</taxon>
        <taxon>Fabales</taxon>
        <taxon>Fabaceae</taxon>
        <taxon>Papilionoideae</taxon>
        <taxon>50 kb inversion clade</taxon>
        <taxon>NPAAA clade</taxon>
        <taxon>Hologalegina</taxon>
        <taxon>IRL clade</taxon>
        <taxon>Fabeae</taxon>
        <taxon>Lathyrus</taxon>
    </lineage>
</organism>
<comment type="caution">
    <text evidence="1">The sequence shown here is derived from an EMBL/GenBank/DDBJ whole genome shotgun (WGS) entry which is preliminary data.</text>
</comment>
<keyword evidence="2" id="KW-1185">Reference proteome</keyword>
<evidence type="ECO:0000313" key="1">
    <source>
        <dbReference type="EMBL" id="KAI5411002.1"/>
    </source>
</evidence>
<dbReference type="Proteomes" id="UP001058974">
    <property type="component" value="Chromosome 5"/>
</dbReference>
<dbReference type="EMBL" id="JAMSHJ010000005">
    <property type="protein sequence ID" value="KAI5411002.1"/>
    <property type="molecule type" value="Genomic_DNA"/>
</dbReference>
<dbReference type="PANTHER" id="PTHR10775">
    <property type="entry name" value="OS08G0208400 PROTEIN"/>
    <property type="match status" value="1"/>
</dbReference>
<sequence length="183" mass="20900">MEYEEQIHMIDDMVGDAFGVNVAYEEPQDFDGGELSNEEAQIFYHLMKEMNTSFFKGLSDSNLSMYVRLLVVKSNWNIPYQCLELFAKMMLDATRTKDNLPTSFNDAKRLVVKLGLEVRKINCCISGCMLFYDHEFGTNGGALEKCQFCKSPRYQVHSKAINQPRNVRLGLCSDGFTPYIQAS</sequence>
<proteinExistence type="predicted"/>